<evidence type="ECO:0000313" key="1">
    <source>
        <dbReference type="EnsemblPlants" id="PGSC0003DMT400058504"/>
    </source>
</evidence>
<proteinExistence type="predicted"/>
<organism evidence="1 2">
    <name type="scientific">Solanum tuberosum</name>
    <name type="common">Potato</name>
    <dbReference type="NCBI Taxonomy" id="4113"/>
    <lineage>
        <taxon>Eukaryota</taxon>
        <taxon>Viridiplantae</taxon>
        <taxon>Streptophyta</taxon>
        <taxon>Embryophyta</taxon>
        <taxon>Tracheophyta</taxon>
        <taxon>Spermatophyta</taxon>
        <taxon>Magnoliopsida</taxon>
        <taxon>eudicotyledons</taxon>
        <taxon>Gunneridae</taxon>
        <taxon>Pentapetalae</taxon>
        <taxon>asterids</taxon>
        <taxon>lamiids</taxon>
        <taxon>Solanales</taxon>
        <taxon>Solanaceae</taxon>
        <taxon>Solanoideae</taxon>
        <taxon>Solaneae</taxon>
        <taxon>Solanum</taxon>
    </lineage>
</organism>
<protein>
    <submittedName>
        <fullName evidence="1">Uncharacterized protein</fullName>
    </submittedName>
</protein>
<dbReference type="InParanoid" id="M1C2S3"/>
<dbReference type="Gramene" id="PGSC0003DMT400058504">
    <property type="protein sequence ID" value="PGSC0003DMT400058504"/>
    <property type="gene ID" value="PGSC0003DMG400022721"/>
</dbReference>
<reference evidence="2" key="1">
    <citation type="journal article" date="2011" name="Nature">
        <title>Genome sequence and analysis of the tuber crop potato.</title>
        <authorList>
            <consortium name="The Potato Genome Sequencing Consortium"/>
        </authorList>
    </citation>
    <scope>NUCLEOTIDE SEQUENCE [LARGE SCALE GENOMIC DNA]</scope>
    <source>
        <strain evidence="2">cv. DM1-3 516 R44</strain>
    </source>
</reference>
<dbReference type="EnsemblPlants" id="PGSC0003DMT400058504">
    <property type="protein sequence ID" value="PGSC0003DMT400058504"/>
    <property type="gene ID" value="PGSC0003DMG400022721"/>
</dbReference>
<keyword evidence="2" id="KW-1185">Reference proteome</keyword>
<dbReference type="PaxDb" id="4113-PGSC0003DMT400058504"/>
<dbReference type="AlphaFoldDB" id="M1C2S3"/>
<name>M1C2S3_SOLTU</name>
<dbReference type="Proteomes" id="UP000011115">
    <property type="component" value="Unassembled WGS sequence"/>
</dbReference>
<reference evidence="1" key="2">
    <citation type="submission" date="2015-06" db="UniProtKB">
        <authorList>
            <consortium name="EnsemblPlants"/>
        </authorList>
    </citation>
    <scope>IDENTIFICATION</scope>
    <source>
        <strain evidence="1">DM1-3 516 R44</strain>
    </source>
</reference>
<sequence>MDDEKAMLLGLFKSVNEYVSDSLEVVYLWGIRHGCDIESEESAQLSEKVED</sequence>
<dbReference type="HOGENOM" id="CLU_3110146_0_0_1"/>
<accession>M1C2S3</accession>
<evidence type="ECO:0000313" key="2">
    <source>
        <dbReference type="Proteomes" id="UP000011115"/>
    </source>
</evidence>